<dbReference type="EMBL" id="CP108264">
    <property type="protein sequence ID" value="WTU77355.1"/>
    <property type="molecule type" value="Genomic_DNA"/>
</dbReference>
<gene>
    <name evidence="1" type="ORF">OG327_30750</name>
</gene>
<reference evidence="1" key="1">
    <citation type="submission" date="2022-10" db="EMBL/GenBank/DDBJ databases">
        <title>The complete genomes of actinobacterial strains from the NBC collection.</title>
        <authorList>
            <person name="Joergensen T.S."/>
            <person name="Alvarez Arevalo M."/>
            <person name="Sterndorff E.B."/>
            <person name="Faurdal D."/>
            <person name="Vuksanovic O."/>
            <person name="Mourched A.-S."/>
            <person name="Charusanti P."/>
            <person name="Shaw S."/>
            <person name="Blin K."/>
            <person name="Weber T."/>
        </authorList>
    </citation>
    <scope>NUCLEOTIDE SEQUENCE</scope>
    <source>
        <strain evidence="1">NBC_00049</strain>
    </source>
</reference>
<dbReference type="AlphaFoldDB" id="A0AAU2K0U3"/>
<protein>
    <submittedName>
        <fullName evidence="1">Uncharacterized protein</fullName>
    </submittedName>
</protein>
<proteinExistence type="predicted"/>
<name>A0AAU2K0U3_9ACTN</name>
<sequence length="50" mass="5994">MDDKTPWLKSADERRHIKIETDDQTGEDREVPCTCQYWDEGETHYDFDGM</sequence>
<evidence type="ECO:0000313" key="1">
    <source>
        <dbReference type="EMBL" id="WTU77355.1"/>
    </source>
</evidence>
<accession>A0AAU2K0U3</accession>
<organism evidence="1">
    <name type="scientific">Streptomyces sp. NBC_00049</name>
    <dbReference type="NCBI Taxonomy" id="2903617"/>
    <lineage>
        <taxon>Bacteria</taxon>
        <taxon>Bacillati</taxon>
        <taxon>Actinomycetota</taxon>
        <taxon>Actinomycetes</taxon>
        <taxon>Kitasatosporales</taxon>
        <taxon>Streptomycetaceae</taxon>
        <taxon>Streptomyces</taxon>
    </lineage>
</organism>